<dbReference type="InterPro" id="IPR045865">
    <property type="entry name" value="ACT-like_dom_sf"/>
</dbReference>
<dbReference type="Pfam" id="PF19571">
    <property type="entry name" value="ACT_8"/>
    <property type="match status" value="1"/>
</dbReference>
<reference evidence="2" key="1">
    <citation type="submission" date="2020-10" db="EMBL/GenBank/DDBJ databases">
        <authorList>
            <person name="Gilroy R."/>
        </authorList>
    </citation>
    <scope>NUCLEOTIDE SEQUENCE</scope>
    <source>
        <strain evidence="2">B3-4054</strain>
    </source>
</reference>
<protein>
    <submittedName>
        <fullName evidence="2">Amino acid-binding protein</fullName>
    </submittedName>
</protein>
<accession>A0A9D9EM14</accession>
<organism evidence="2 3">
    <name type="scientific">Candidatus Avitreponema avistercoris</name>
    <dbReference type="NCBI Taxonomy" id="2840705"/>
    <lineage>
        <taxon>Bacteria</taxon>
        <taxon>Pseudomonadati</taxon>
        <taxon>Spirochaetota</taxon>
        <taxon>Spirochaetia</taxon>
        <taxon>Spirochaetales</taxon>
        <taxon>Candidatus Avitreponema</taxon>
    </lineage>
</organism>
<evidence type="ECO:0000313" key="3">
    <source>
        <dbReference type="Proteomes" id="UP000823616"/>
    </source>
</evidence>
<reference evidence="2" key="2">
    <citation type="journal article" date="2021" name="PeerJ">
        <title>Extensive microbial diversity within the chicken gut microbiome revealed by metagenomics and culture.</title>
        <authorList>
            <person name="Gilroy R."/>
            <person name="Ravi A."/>
            <person name="Getino M."/>
            <person name="Pursley I."/>
            <person name="Horton D.L."/>
            <person name="Alikhan N.F."/>
            <person name="Baker D."/>
            <person name="Gharbi K."/>
            <person name="Hall N."/>
            <person name="Watson M."/>
            <person name="Adriaenssens E.M."/>
            <person name="Foster-Nyarko E."/>
            <person name="Jarju S."/>
            <person name="Secka A."/>
            <person name="Antonio M."/>
            <person name="Oren A."/>
            <person name="Chaudhuri R.R."/>
            <person name="La Ragione R."/>
            <person name="Hildebrand F."/>
            <person name="Pallen M.J."/>
        </authorList>
    </citation>
    <scope>NUCLEOTIDE SEQUENCE</scope>
    <source>
        <strain evidence="2">B3-4054</strain>
    </source>
</reference>
<dbReference type="PANTHER" id="PTHR40099:SF1">
    <property type="entry name" value="ACETOLACTATE SYNTHASE, SMALL SUBUNIT"/>
    <property type="match status" value="1"/>
</dbReference>
<evidence type="ECO:0000313" key="2">
    <source>
        <dbReference type="EMBL" id="MBO8450561.1"/>
    </source>
</evidence>
<gene>
    <name evidence="2" type="ORF">IAA96_05580</name>
</gene>
<evidence type="ECO:0000259" key="1">
    <source>
        <dbReference type="PROSITE" id="PS51671"/>
    </source>
</evidence>
<dbReference type="Gene3D" id="3.30.2130.10">
    <property type="entry name" value="VC0802-like"/>
    <property type="match status" value="1"/>
</dbReference>
<name>A0A9D9EM14_9SPIR</name>
<feature type="domain" description="ACT" evidence="1">
    <location>
        <begin position="71"/>
        <end position="138"/>
    </location>
</feature>
<dbReference type="PROSITE" id="PS51671">
    <property type="entry name" value="ACT"/>
    <property type="match status" value="1"/>
</dbReference>
<dbReference type="Proteomes" id="UP000823616">
    <property type="component" value="Unassembled WGS sequence"/>
</dbReference>
<dbReference type="PANTHER" id="PTHR40099">
    <property type="entry name" value="ACETOLACTATE SYNTHASE, SMALL SUBUNIT"/>
    <property type="match status" value="1"/>
</dbReference>
<dbReference type="SUPFAM" id="SSF55021">
    <property type="entry name" value="ACT-like"/>
    <property type="match status" value="2"/>
</dbReference>
<dbReference type="EMBL" id="JADIMS010000101">
    <property type="protein sequence ID" value="MBO8450561.1"/>
    <property type="molecule type" value="Genomic_DNA"/>
</dbReference>
<dbReference type="AlphaFoldDB" id="A0A9D9EM14"/>
<dbReference type="InterPro" id="IPR002912">
    <property type="entry name" value="ACT_dom"/>
</dbReference>
<dbReference type="CDD" id="cd04882">
    <property type="entry name" value="ACT_Bt0572_2"/>
    <property type="match status" value="1"/>
</dbReference>
<proteinExistence type="predicted"/>
<comment type="caution">
    <text evidence="2">The sequence shown here is derived from an EMBL/GenBank/DDBJ whole genome shotgun (WGS) entry which is preliminary data.</text>
</comment>
<sequence>MKIQQISIFLENATGRMAEVTRILKDGGINLRAIMVADTADFGILRIIADNPEKAIEILHNANFTTKTTSVLAVTVRDEVGSLASVLGIFEKNGINIEYLYAALNVKSETAVIIFKVEDVEKGMRVVEENGLSSGAGF</sequence>
<dbReference type="InterPro" id="IPR045739">
    <property type="entry name" value="ACT_dom_pair"/>
</dbReference>